<keyword evidence="1" id="KW-1133">Transmembrane helix</keyword>
<accession>A0A0R3R114</accession>
<evidence type="ECO:0000256" key="1">
    <source>
        <dbReference type="SAM" id="Phobius"/>
    </source>
</evidence>
<reference evidence="2 3" key="2">
    <citation type="submission" date="2018-11" db="EMBL/GenBank/DDBJ databases">
        <authorList>
            <consortium name="Pathogen Informatics"/>
        </authorList>
    </citation>
    <scope>NUCLEOTIDE SEQUENCE [LARGE SCALE GENOMIC DNA]</scope>
</reference>
<dbReference type="AlphaFoldDB" id="A0A0R3R114"/>
<name>A0A0R3R114_9BILA</name>
<feature type="transmembrane region" description="Helical" evidence="1">
    <location>
        <begin position="12"/>
        <end position="31"/>
    </location>
</feature>
<dbReference type="EMBL" id="UZAG01018524">
    <property type="protein sequence ID" value="VDO39960.1"/>
    <property type="molecule type" value="Genomic_DNA"/>
</dbReference>
<dbReference type="WBParaSite" id="BTMF_0001370101-mRNA-1">
    <property type="protein sequence ID" value="BTMF_0001370101-mRNA-1"/>
    <property type="gene ID" value="BTMF_0001370101"/>
</dbReference>
<gene>
    <name evidence="2" type="ORF">BTMF_LOCUS11700</name>
</gene>
<sequence>MESEKQSPKCHLHLYLLSYQLFPFFASLFIIHCFCNSLHCFPLF</sequence>
<organism evidence="4">
    <name type="scientific">Brugia timori</name>
    <dbReference type="NCBI Taxonomy" id="42155"/>
    <lineage>
        <taxon>Eukaryota</taxon>
        <taxon>Metazoa</taxon>
        <taxon>Ecdysozoa</taxon>
        <taxon>Nematoda</taxon>
        <taxon>Chromadorea</taxon>
        <taxon>Rhabditida</taxon>
        <taxon>Spirurina</taxon>
        <taxon>Spiruromorpha</taxon>
        <taxon>Filarioidea</taxon>
        <taxon>Onchocercidae</taxon>
        <taxon>Brugia</taxon>
    </lineage>
</organism>
<evidence type="ECO:0000313" key="2">
    <source>
        <dbReference type="EMBL" id="VDO39960.1"/>
    </source>
</evidence>
<proteinExistence type="predicted"/>
<keyword evidence="1" id="KW-0812">Transmembrane</keyword>
<dbReference type="Proteomes" id="UP000280834">
    <property type="component" value="Unassembled WGS sequence"/>
</dbReference>
<reference evidence="4" key="1">
    <citation type="submission" date="2017-02" db="UniProtKB">
        <authorList>
            <consortium name="WormBaseParasite"/>
        </authorList>
    </citation>
    <scope>IDENTIFICATION</scope>
</reference>
<protein>
    <submittedName>
        <fullName evidence="2 4">Uncharacterized protein</fullName>
    </submittedName>
</protein>
<keyword evidence="3" id="KW-1185">Reference proteome</keyword>
<evidence type="ECO:0000313" key="3">
    <source>
        <dbReference type="Proteomes" id="UP000280834"/>
    </source>
</evidence>
<keyword evidence="1" id="KW-0472">Membrane</keyword>
<evidence type="ECO:0000313" key="4">
    <source>
        <dbReference type="WBParaSite" id="BTMF_0001370101-mRNA-1"/>
    </source>
</evidence>